<dbReference type="InterPro" id="IPR013530">
    <property type="entry name" value="PAD_C"/>
</dbReference>
<feature type="domain" description="Protein-arginine deiminase C-terminal" evidence="1">
    <location>
        <begin position="114"/>
        <end position="152"/>
    </location>
</feature>
<dbReference type="EMBL" id="JASSZA010000004">
    <property type="protein sequence ID" value="KAK2114529.1"/>
    <property type="molecule type" value="Genomic_DNA"/>
</dbReference>
<dbReference type="Pfam" id="PF03068">
    <property type="entry name" value="PAD"/>
    <property type="match status" value="2"/>
</dbReference>
<dbReference type="Gene3D" id="3.75.10.10">
    <property type="entry name" value="L-arginine/glycine Amidinotransferase, Chain A"/>
    <property type="match status" value="1"/>
</dbReference>
<reference evidence="2 3" key="1">
    <citation type="submission" date="2023-05" db="EMBL/GenBank/DDBJ databases">
        <title>B98-5 Cell Line De Novo Hybrid Assembly: An Optical Mapping Approach.</title>
        <authorList>
            <person name="Kananen K."/>
            <person name="Auerbach J.A."/>
            <person name="Kautto E."/>
            <person name="Blachly J.S."/>
        </authorList>
    </citation>
    <scope>NUCLEOTIDE SEQUENCE [LARGE SCALE GENOMIC DNA]</scope>
    <source>
        <strain evidence="2">B95-8</strain>
        <tissue evidence="2">Cell line</tissue>
    </source>
</reference>
<evidence type="ECO:0000313" key="2">
    <source>
        <dbReference type="EMBL" id="KAK2114529.1"/>
    </source>
</evidence>
<organism evidence="2 3">
    <name type="scientific">Saguinus oedipus</name>
    <name type="common">Cotton-top tamarin</name>
    <name type="synonym">Oedipomidas oedipus</name>
    <dbReference type="NCBI Taxonomy" id="9490"/>
    <lineage>
        <taxon>Eukaryota</taxon>
        <taxon>Metazoa</taxon>
        <taxon>Chordata</taxon>
        <taxon>Craniata</taxon>
        <taxon>Vertebrata</taxon>
        <taxon>Euteleostomi</taxon>
        <taxon>Mammalia</taxon>
        <taxon>Eutheria</taxon>
        <taxon>Euarchontoglires</taxon>
        <taxon>Primates</taxon>
        <taxon>Haplorrhini</taxon>
        <taxon>Platyrrhini</taxon>
        <taxon>Cebidae</taxon>
        <taxon>Callitrichinae</taxon>
        <taxon>Saguinus</taxon>
    </lineage>
</organism>
<sequence length="209" mass="24107">MCFISTDDKSQGKKGFQLLLASLGTCYKLFQEKQKEGYGDALLFDKVRADQLLSNRREAKTIDQLLAYESLRKQNEYPEKCIHLNRDILKTELGLVEQDIIEIPWLFCLEKLTPQIKGTCCLEEKICCLLEPLGFKCTFVNDFDYYLTDVREPPQVDLSFTRVTVSLPPNPGDRGQITDIPFTHPEEFRPSPLMLVQMVIMEMTEEVLD</sequence>
<feature type="domain" description="Protein-arginine deiminase C-terminal" evidence="1">
    <location>
        <begin position="1"/>
        <end position="110"/>
    </location>
</feature>
<dbReference type="SUPFAM" id="SSF55909">
    <property type="entry name" value="Pentein"/>
    <property type="match status" value="1"/>
</dbReference>
<accession>A0ABQ9VYS1</accession>
<comment type="caution">
    <text evidence="2">The sequence shown here is derived from an EMBL/GenBank/DDBJ whole genome shotgun (WGS) entry which is preliminary data.</text>
</comment>
<dbReference type="PANTHER" id="PTHR10837:SF4">
    <property type="entry name" value="PROTEIN-ARGININE DEIMINASE TYPE-6"/>
    <property type="match status" value="1"/>
</dbReference>
<dbReference type="PANTHER" id="PTHR10837">
    <property type="entry name" value="PEPTIDYLARGININE DEIMINASE"/>
    <property type="match status" value="1"/>
</dbReference>
<name>A0ABQ9VYS1_SAGOE</name>
<dbReference type="InterPro" id="IPR004303">
    <property type="entry name" value="PAD"/>
</dbReference>
<keyword evidence="3" id="KW-1185">Reference proteome</keyword>
<evidence type="ECO:0000313" key="3">
    <source>
        <dbReference type="Proteomes" id="UP001266305"/>
    </source>
</evidence>
<protein>
    <submittedName>
        <fullName evidence="2">Protein-arginine deiminase type-6</fullName>
    </submittedName>
</protein>
<gene>
    <name evidence="2" type="primary">PADI6_4</name>
    <name evidence="2" type="ORF">P7K49_008795</name>
</gene>
<dbReference type="Proteomes" id="UP001266305">
    <property type="component" value="Unassembled WGS sequence"/>
</dbReference>
<proteinExistence type="predicted"/>
<evidence type="ECO:0000259" key="1">
    <source>
        <dbReference type="Pfam" id="PF03068"/>
    </source>
</evidence>